<dbReference type="EC" id="2.1.1.297" evidence="5"/>
<evidence type="ECO:0000313" key="9">
    <source>
        <dbReference type="Proteomes" id="UP000000719"/>
    </source>
</evidence>
<evidence type="ECO:0000259" key="7">
    <source>
        <dbReference type="Pfam" id="PF17827"/>
    </source>
</evidence>
<comment type="caution">
    <text evidence="5">Lacks conserved residue(s) required for the propagation of feature annotation.</text>
</comment>
<dbReference type="InterPro" id="IPR040758">
    <property type="entry name" value="PrmC_N"/>
</dbReference>
<dbReference type="RefSeq" id="WP_015923515.1">
    <property type="nucleotide sequence ID" value="NC_011899.1"/>
</dbReference>
<dbReference type="Gene3D" id="1.10.8.10">
    <property type="entry name" value="DNA helicase RuvA subunit, C-terminal domain"/>
    <property type="match status" value="1"/>
</dbReference>
<dbReference type="Pfam" id="PF05175">
    <property type="entry name" value="MTS"/>
    <property type="match status" value="1"/>
</dbReference>
<feature type="domain" description="Methyltransferase small" evidence="6">
    <location>
        <begin position="114"/>
        <end position="202"/>
    </location>
</feature>
<dbReference type="GO" id="GO:0102559">
    <property type="term" value="F:peptide chain release factor N(5)-glutamine methyltransferase activity"/>
    <property type="evidence" value="ECO:0007669"/>
    <property type="project" value="UniProtKB-EC"/>
</dbReference>
<evidence type="ECO:0000259" key="6">
    <source>
        <dbReference type="Pfam" id="PF05175"/>
    </source>
</evidence>
<keyword evidence="9" id="KW-1185">Reference proteome</keyword>
<dbReference type="HOGENOM" id="CLU_018398_3_1_9"/>
<organism evidence="8 9">
    <name type="scientific">Halothermothrix orenii (strain H 168 / OCM 544 / DSM 9562)</name>
    <dbReference type="NCBI Taxonomy" id="373903"/>
    <lineage>
        <taxon>Bacteria</taxon>
        <taxon>Bacillati</taxon>
        <taxon>Bacillota</taxon>
        <taxon>Clostridia</taxon>
        <taxon>Halanaerobiales</taxon>
        <taxon>Halothermotrichaceae</taxon>
        <taxon>Halothermothrix</taxon>
    </lineage>
</organism>
<gene>
    <name evidence="5" type="primary">prmC</name>
    <name evidence="8" type="ordered locus">Hore_17960</name>
</gene>
<dbReference type="OrthoDB" id="9800643at2"/>
<protein>
    <recommendedName>
        <fullName evidence="5">Release factor glutamine methyltransferase</fullName>
        <shortName evidence="5">RF MTase</shortName>
        <ecNumber evidence="5">2.1.1.297</ecNumber>
    </recommendedName>
    <alternativeName>
        <fullName evidence="5">N5-glutamine methyltransferase PrmC</fullName>
    </alternativeName>
    <alternativeName>
        <fullName evidence="5">Protein-(glutamine-N5) MTase PrmC</fullName>
    </alternativeName>
    <alternativeName>
        <fullName evidence="5">Protein-glutamine N-methyltransferase PrmC</fullName>
    </alternativeName>
</protein>
<dbReference type="STRING" id="373903.Hore_17960"/>
<dbReference type="InterPro" id="IPR004556">
    <property type="entry name" value="HemK-like"/>
</dbReference>
<evidence type="ECO:0000256" key="5">
    <source>
        <dbReference type="HAMAP-Rule" id="MF_02126"/>
    </source>
</evidence>
<dbReference type="PANTHER" id="PTHR18895:SF74">
    <property type="entry name" value="MTRF1L RELEASE FACTOR GLUTAMINE METHYLTRANSFERASE"/>
    <property type="match status" value="1"/>
</dbReference>
<comment type="catalytic activity">
    <reaction evidence="4 5">
        <text>L-glutaminyl-[peptide chain release factor] + S-adenosyl-L-methionine = N(5)-methyl-L-glutaminyl-[peptide chain release factor] + S-adenosyl-L-homocysteine + H(+)</text>
        <dbReference type="Rhea" id="RHEA:42896"/>
        <dbReference type="Rhea" id="RHEA-COMP:10271"/>
        <dbReference type="Rhea" id="RHEA-COMP:10272"/>
        <dbReference type="ChEBI" id="CHEBI:15378"/>
        <dbReference type="ChEBI" id="CHEBI:30011"/>
        <dbReference type="ChEBI" id="CHEBI:57856"/>
        <dbReference type="ChEBI" id="CHEBI:59789"/>
        <dbReference type="ChEBI" id="CHEBI:61891"/>
        <dbReference type="EC" id="2.1.1.297"/>
    </reaction>
</comment>
<feature type="binding site" evidence="5">
    <location>
        <begin position="122"/>
        <end position="126"/>
    </location>
    <ligand>
        <name>S-adenosyl-L-methionine</name>
        <dbReference type="ChEBI" id="CHEBI:59789"/>
    </ligand>
</feature>
<proteinExistence type="inferred from homology"/>
<comment type="similarity">
    <text evidence="5">Belongs to the protein N5-glutamine methyltransferase family. PrmC subfamily.</text>
</comment>
<evidence type="ECO:0000256" key="4">
    <source>
        <dbReference type="ARBA" id="ARBA00048391"/>
    </source>
</evidence>
<dbReference type="SUPFAM" id="SSF53335">
    <property type="entry name" value="S-adenosyl-L-methionine-dependent methyltransferases"/>
    <property type="match status" value="1"/>
</dbReference>
<feature type="binding site" evidence="5">
    <location>
        <position position="192"/>
    </location>
    <ligand>
        <name>S-adenosyl-L-methionine</name>
        <dbReference type="ChEBI" id="CHEBI:59789"/>
    </ligand>
</feature>
<dbReference type="NCBIfam" id="TIGR00536">
    <property type="entry name" value="hemK_fam"/>
    <property type="match status" value="1"/>
</dbReference>
<dbReference type="InterPro" id="IPR019874">
    <property type="entry name" value="RF_methyltr_PrmC"/>
</dbReference>
<dbReference type="HAMAP" id="MF_02126">
    <property type="entry name" value="RF_methyltr_PrmC"/>
    <property type="match status" value="1"/>
</dbReference>
<dbReference type="InterPro" id="IPR007848">
    <property type="entry name" value="Small_mtfrase_dom"/>
</dbReference>
<dbReference type="PANTHER" id="PTHR18895">
    <property type="entry name" value="HEMK METHYLTRANSFERASE"/>
    <property type="match status" value="1"/>
</dbReference>
<dbReference type="CDD" id="cd02440">
    <property type="entry name" value="AdoMet_MTases"/>
    <property type="match status" value="1"/>
</dbReference>
<dbReference type="PROSITE" id="PS00092">
    <property type="entry name" value="N6_MTASE"/>
    <property type="match status" value="1"/>
</dbReference>
<feature type="domain" description="Release factor glutamine methyltransferase N-terminal" evidence="7">
    <location>
        <begin position="5"/>
        <end position="75"/>
    </location>
</feature>
<dbReference type="Pfam" id="PF17827">
    <property type="entry name" value="PrmC_N"/>
    <property type="match status" value="1"/>
</dbReference>
<evidence type="ECO:0000313" key="8">
    <source>
        <dbReference type="EMBL" id="ACL70545.1"/>
    </source>
</evidence>
<dbReference type="InterPro" id="IPR029063">
    <property type="entry name" value="SAM-dependent_MTases_sf"/>
</dbReference>
<dbReference type="KEGG" id="hor:Hore_17960"/>
<dbReference type="EMBL" id="CP001098">
    <property type="protein sequence ID" value="ACL70545.1"/>
    <property type="molecule type" value="Genomic_DNA"/>
</dbReference>
<comment type="function">
    <text evidence="5">Methylates the class 1 translation termination release factors RF1/PrfA and RF2/PrfB on the glutamine residue of the universally conserved GGQ motif.</text>
</comment>
<keyword evidence="2 5" id="KW-0808">Transferase</keyword>
<dbReference type="Proteomes" id="UP000000719">
    <property type="component" value="Chromosome"/>
</dbReference>
<dbReference type="eggNOG" id="COG2890">
    <property type="taxonomic scope" value="Bacteria"/>
</dbReference>
<dbReference type="GO" id="GO:0003676">
    <property type="term" value="F:nucleic acid binding"/>
    <property type="evidence" value="ECO:0007669"/>
    <property type="project" value="InterPro"/>
</dbReference>
<dbReference type="AlphaFoldDB" id="B8CZ26"/>
<accession>B8CZ26</accession>
<feature type="binding site" evidence="5">
    <location>
        <position position="145"/>
    </location>
    <ligand>
        <name>S-adenosyl-L-methionine</name>
        <dbReference type="ChEBI" id="CHEBI:59789"/>
    </ligand>
</feature>
<sequence>MTVKEVLNSAIDFFKKQNIDNPRLDAEVLLAHLLDMERIQLYVKYDLPLKNKEVEAYREMVINRARGIPVAYLTGHKEFMSLDFKVNRSVLIPRPETEILVEEIISLCQAKNIDNPNIVDVGTGSGVIAVSLAHYLPGARVLGIDISDKALEVARTNIKRHNLGERVKVIKGNLLDPLIKMEKDNVNIVVSNPPYLTGNEMKKLPLEVTYEPSQALDGGADGLKIYRELIPRALKVLVPGGILGLEIGYHQADSIRDILSGLPWGDIRVLQDYSGLDRVVIARKK</sequence>
<evidence type="ECO:0000256" key="2">
    <source>
        <dbReference type="ARBA" id="ARBA00022679"/>
    </source>
</evidence>
<dbReference type="NCBIfam" id="TIGR03534">
    <property type="entry name" value="RF_mod_PrmC"/>
    <property type="match status" value="1"/>
</dbReference>
<keyword evidence="3 5" id="KW-0949">S-adenosyl-L-methionine</keyword>
<name>B8CZ26_HALOH</name>
<dbReference type="InterPro" id="IPR002052">
    <property type="entry name" value="DNA_methylase_N6_adenine_CS"/>
</dbReference>
<keyword evidence="1 5" id="KW-0489">Methyltransferase</keyword>
<reference evidence="8 9" key="1">
    <citation type="journal article" date="2009" name="PLoS ONE">
        <title>Genome analysis of the anaerobic thermohalophilic bacterium Halothermothrix orenii.</title>
        <authorList>
            <person name="Mavromatis K."/>
            <person name="Ivanova N."/>
            <person name="Anderson I."/>
            <person name="Lykidis A."/>
            <person name="Hooper S.D."/>
            <person name="Sun H."/>
            <person name="Kunin V."/>
            <person name="Lapidus A."/>
            <person name="Hugenholtz P."/>
            <person name="Patel B."/>
            <person name="Kyrpides N.C."/>
        </authorList>
    </citation>
    <scope>NUCLEOTIDE SEQUENCE [LARGE SCALE GENOMIC DNA]</scope>
    <source>
        <strain evidence="9">H 168 / OCM 544 / DSM 9562</strain>
    </source>
</reference>
<dbReference type="InterPro" id="IPR050320">
    <property type="entry name" value="N5-glutamine_MTase"/>
</dbReference>
<dbReference type="GO" id="GO:0032259">
    <property type="term" value="P:methylation"/>
    <property type="evidence" value="ECO:0007669"/>
    <property type="project" value="UniProtKB-KW"/>
</dbReference>
<feature type="binding site" evidence="5">
    <location>
        <begin position="192"/>
        <end position="195"/>
    </location>
    <ligand>
        <name>substrate</name>
    </ligand>
</feature>
<dbReference type="Gene3D" id="3.40.50.150">
    <property type="entry name" value="Vaccinia Virus protein VP39"/>
    <property type="match status" value="1"/>
</dbReference>
<evidence type="ECO:0000256" key="1">
    <source>
        <dbReference type="ARBA" id="ARBA00022603"/>
    </source>
</evidence>
<evidence type="ECO:0000256" key="3">
    <source>
        <dbReference type="ARBA" id="ARBA00022691"/>
    </source>
</evidence>